<proteinExistence type="predicted"/>
<gene>
    <name evidence="1" type="ORF">LAUMK142_02550</name>
</gene>
<dbReference type="AlphaFoldDB" id="A0A498QRX0"/>
<organism evidence="1 2">
    <name type="scientific">Mycobacterium pseudokansasii</name>
    <dbReference type="NCBI Taxonomy" id="2341080"/>
    <lineage>
        <taxon>Bacteria</taxon>
        <taxon>Bacillati</taxon>
        <taxon>Actinomycetota</taxon>
        <taxon>Actinomycetes</taxon>
        <taxon>Mycobacteriales</taxon>
        <taxon>Mycobacteriaceae</taxon>
        <taxon>Mycobacterium</taxon>
    </lineage>
</organism>
<dbReference type="EMBL" id="UPHU01000001">
    <property type="protein sequence ID" value="VBA50362.1"/>
    <property type="molecule type" value="Genomic_DNA"/>
</dbReference>
<dbReference type="Proteomes" id="UP000268285">
    <property type="component" value="Unassembled WGS sequence"/>
</dbReference>
<reference evidence="1 2" key="1">
    <citation type="submission" date="2018-09" db="EMBL/GenBank/DDBJ databases">
        <authorList>
            <person name="Tagini F."/>
        </authorList>
    </citation>
    <scope>NUCLEOTIDE SEQUENCE [LARGE SCALE GENOMIC DNA]</scope>
    <source>
        <strain evidence="1 2">MK142</strain>
    </source>
</reference>
<accession>A0A498QRX0</accession>
<evidence type="ECO:0000313" key="1">
    <source>
        <dbReference type="EMBL" id="VBA50362.1"/>
    </source>
</evidence>
<protein>
    <submittedName>
        <fullName evidence="1">Uncharacterized protein</fullName>
    </submittedName>
</protein>
<sequence>MSPAHSDSEGYRSRESAIGNAFSEHHRTYIYDIFAHERWVHGAEVDFRALPACHAAFTGQSSTA</sequence>
<name>A0A498QRX0_9MYCO</name>
<keyword evidence="2" id="KW-1185">Reference proteome</keyword>
<evidence type="ECO:0000313" key="2">
    <source>
        <dbReference type="Proteomes" id="UP000268285"/>
    </source>
</evidence>